<reference evidence="5 6" key="1">
    <citation type="submission" date="2017-11" db="EMBL/GenBank/DDBJ databases">
        <title>Genome sequencing of Fusobacterium periodonticum KCOM 1261.</title>
        <authorList>
            <person name="Kook J.-K."/>
            <person name="Park S.-N."/>
            <person name="Lim Y.K."/>
        </authorList>
    </citation>
    <scope>NUCLEOTIDE SEQUENCE [LARGE SCALE GENOMIC DNA]</scope>
    <source>
        <strain evidence="5 6">KCOM 1261</strain>
    </source>
</reference>
<protein>
    <submittedName>
        <fullName evidence="5">Threonine aldolase</fullName>
    </submittedName>
</protein>
<dbReference type="RefSeq" id="WP_100024635.1">
    <property type="nucleotide sequence ID" value="NZ_CP024699.1"/>
</dbReference>
<comment type="similarity">
    <text evidence="2">Belongs to the threonine aldolase family.</text>
</comment>
<evidence type="ECO:0000256" key="3">
    <source>
        <dbReference type="ARBA" id="ARBA00022898"/>
    </source>
</evidence>
<dbReference type="CDD" id="cd06502">
    <property type="entry name" value="TA_like"/>
    <property type="match status" value="1"/>
</dbReference>
<feature type="domain" description="Aromatic amino acid beta-eliminating lyase/threonine aldolase" evidence="4">
    <location>
        <begin position="11"/>
        <end position="292"/>
    </location>
</feature>
<dbReference type="Pfam" id="PF01212">
    <property type="entry name" value="Beta_elim_lyase"/>
    <property type="match status" value="1"/>
</dbReference>
<dbReference type="InterPro" id="IPR015421">
    <property type="entry name" value="PyrdxlP-dep_Trfase_major"/>
</dbReference>
<dbReference type="AlphaFoldDB" id="A0A2D3NUN9"/>
<dbReference type="GO" id="GO:0016829">
    <property type="term" value="F:lyase activity"/>
    <property type="evidence" value="ECO:0007669"/>
    <property type="project" value="InterPro"/>
</dbReference>
<proteinExistence type="inferred from homology"/>
<dbReference type="Gene3D" id="3.40.640.10">
    <property type="entry name" value="Type I PLP-dependent aspartate aminotransferase-like (Major domain)"/>
    <property type="match status" value="1"/>
</dbReference>
<keyword evidence="3" id="KW-0663">Pyridoxal phosphate</keyword>
<dbReference type="Gene3D" id="3.90.1150.10">
    <property type="entry name" value="Aspartate Aminotransferase, domain 1"/>
    <property type="match status" value="1"/>
</dbReference>
<name>A0A2D3NUN9_9FUSO</name>
<dbReference type="InterPro" id="IPR001597">
    <property type="entry name" value="ArAA_b-elim_lyase/Thr_aldolase"/>
</dbReference>
<dbReference type="SUPFAM" id="SSF53383">
    <property type="entry name" value="PLP-dependent transferases"/>
    <property type="match status" value="1"/>
</dbReference>
<evidence type="ECO:0000256" key="1">
    <source>
        <dbReference type="ARBA" id="ARBA00001933"/>
    </source>
</evidence>
<comment type="cofactor">
    <cofactor evidence="1">
        <name>pyridoxal 5'-phosphate</name>
        <dbReference type="ChEBI" id="CHEBI:597326"/>
    </cofactor>
</comment>
<dbReference type="InterPro" id="IPR015424">
    <property type="entry name" value="PyrdxlP-dep_Trfase"/>
</dbReference>
<dbReference type="EMBL" id="CP024699">
    <property type="protein sequence ID" value="ATV59092.1"/>
    <property type="molecule type" value="Genomic_DNA"/>
</dbReference>
<evidence type="ECO:0000259" key="4">
    <source>
        <dbReference type="Pfam" id="PF01212"/>
    </source>
</evidence>
<evidence type="ECO:0000313" key="6">
    <source>
        <dbReference type="Proteomes" id="UP000230056"/>
    </source>
</evidence>
<dbReference type="Proteomes" id="UP000230056">
    <property type="component" value="Chromosome"/>
</dbReference>
<sequence>MISFKNDYSEGACPEVLEALVKTNYEQTIGYGEDEYCEEAKNLIKENINYPNADIYFLVGGTQANTTVISHALKPYEAVIASKTGHISIHETGAIEATGHKIIEVEPVDGKLTPKLILNELRKHEDHHMVKPKMVYISNTTEIGTVYTKDELEAISRVCKDNNLYLFLDGARLASALASEKCDINLEDYPKYCDVFYIGGTKCGLLFGEAVVIINEDIKKEFNFSIKQKGGLFAKGRLLGVQFATLFKNDLYYRIGVHSNKMALKIKNAFVEKGIKLATDSYTNQVFVDLSEKQIKELEKDVIFSVEFFGIGESQSSRFVTSWATKEEDVDKLVELIKNLNVD</sequence>
<dbReference type="GO" id="GO:0006520">
    <property type="term" value="P:amino acid metabolic process"/>
    <property type="evidence" value="ECO:0007669"/>
    <property type="project" value="InterPro"/>
</dbReference>
<accession>A0A2D3NUN9</accession>
<gene>
    <name evidence="5" type="ORF">CTM72_04565</name>
</gene>
<dbReference type="PANTHER" id="PTHR48097">
    <property type="entry name" value="L-THREONINE ALDOLASE-RELATED"/>
    <property type="match status" value="1"/>
</dbReference>
<evidence type="ECO:0000256" key="2">
    <source>
        <dbReference type="ARBA" id="ARBA00006966"/>
    </source>
</evidence>
<dbReference type="PANTHER" id="PTHR48097:SF5">
    <property type="entry name" value="LOW SPECIFICITY L-THREONINE ALDOLASE"/>
    <property type="match status" value="1"/>
</dbReference>
<evidence type="ECO:0000313" key="5">
    <source>
        <dbReference type="EMBL" id="ATV59092.1"/>
    </source>
</evidence>
<organism evidence="5 6">
    <name type="scientific">Fusobacterium pseudoperiodonticum</name>
    <dbReference type="NCBI Taxonomy" id="2663009"/>
    <lineage>
        <taxon>Bacteria</taxon>
        <taxon>Fusobacteriati</taxon>
        <taxon>Fusobacteriota</taxon>
        <taxon>Fusobacteriia</taxon>
        <taxon>Fusobacteriales</taxon>
        <taxon>Fusobacteriaceae</taxon>
        <taxon>Fusobacterium</taxon>
    </lineage>
</organism>
<dbReference type="InterPro" id="IPR015422">
    <property type="entry name" value="PyrdxlP-dep_Trfase_small"/>
</dbReference>